<name>A0ABQ4UCV4_9HYPH</name>
<comment type="similarity">
    <text evidence="1">To bacterial alkanal monooxygenase alpha and beta chains.</text>
</comment>
<dbReference type="PANTHER" id="PTHR30137">
    <property type="entry name" value="LUCIFERASE-LIKE MONOOXYGENASE"/>
    <property type="match status" value="1"/>
</dbReference>
<dbReference type="InterPro" id="IPR019949">
    <property type="entry name" value="CmoO-like"/>
</dbReference>
<evidence type="ECO:0000313" key="4">
    <source>
        <dbReference type="Proteomes" id="UP001055039"/>
    </source>
</evidence>
<dbReference type="Gene3D" id="3.20.20.30">
    <property type="entry name" value="Luciferase-like domain"/>
    <property type="match status" value="1"/>
</dbReference>
<comment type="caution">
    <text evidence="3">The sequence shown here is derived from an EMBL/GenBank/DDBJ whole genome shotgun (WGS) entry which is preliminary data.</text>
</comment>
<feature type="domain" description="Luciferase-like" evidence="2">
    <location>
        <begin position="24"/>
        <end position="318"/>
    </location>
</feature>
<dbReference type="Proteomes" id="UP001055039">
    <property type="component" value="Unassembled WGS sequence"/>
</dbReference>
<reference evidence="3" key="2">
    <citation type="submission" date="2021-08" db="EMBL/GenBank/DDBJ databases">
        <authorList>
            <person name="Tani A."/>
            <person name="Ola A."/>
            <person name="Ogura Y."/>
            <person name="Katsura K."/>
            <person name="Hayashi T."/>
        </authorList>
    </citation>
    <scope>NUCLEOTIDE SEQUENCE</scope>
    <source>
        <strain evidence="3">NBRC 15686</strain>
    </source>
</reference>
<organism evidence="3 4">
    <name type="scientific">Methylorubrum aminovorans</name>
    <dbReference type="NCBI Taxonomy" id="269069"/>
    <lineage>
        <taxon>Bacteria</taxon>
        <taxon>Pseudomonadati</taxon>
        <taxon>Pseudomonadota</taxon>
        <taxon>Alphaproteobacteria</taxon>
        <taxon>Hyphomicrobiales</taxon>
        <taxon>Methylobacteriaceae</taxon>
        <taxon>Methylorubrum</taxon>
    </lineage>
</organism>
<evidence type="ECO:0000259" key="2">
    <source>
        <dbReference type="Pfam" id="PF00296"/>
    </source>
</evidence>
<dbReference type="InterPro" id="IPR050766">
    <property type="entry name" value="Bact_Lucif_Oxidored"/>
</dbReference>
<dbReference type="CDD" id="cd00347">
    <property type="entry name" value="Flavin_utilizing_monoxygenases"/>
    <property type="match status" value="1"/>
</dbReference>
<dbReference type="PANTHER" id="PTHR30137:SF6">
    <property type="entry name" value="LUCIFERASE-LIKE MONOOXYGENASE"/>
    <property type="match status" value="1"/>
</dbReference>
<dbReference type="EMBL" id="BPRC01000006">
    <property type="protein sequence ID" value="GJE65079.1"/>
    <property type="molecule type" value="Genomic_DNA"/>
</dbReference>
<dbReference type="NCBIfam" id="TIGR03558">
    <property type="entry name" value="oxido_grp_1"/>
    <property type="match status" value="1"/>
</dbReference>
<sequence>MRPNGREAKVRGSLMPSPLPPLSVLDLAFIPEGATPGRALANSLDLARHAEGLGYRRFWLAEHHNMTGIASAATAVVIGHVAAGTTRIRVGAGGIMLPNHAPLVIAEQFGTLEALYPGRIDLGLGRAPGTDGATLRALRRDYGSAERFPQDVLELQALFGPVREGQSVQAVPGAGLRVPLWILGSSLFGAELAGLLGLPYAFASHFAPDALLPALAAYRARFQPSEQLQRPYAMVGINVVAAETDGEARRLFTTAQQQFTRLVRGTRGLLPPPIDDIEAYWSPAEKAQASRMLARSLVGSRETVRAGLEALVAETGADEVMAASAIYDHGARRASYAILAEAHGTLAAQASPERSAA</sequence>
<keyword evidence="4" id="KW-1185">Reference proteome</keyword>
<dbReference type="InterPro" id="IPR036661">
    <property type="entry name" value="Luciferase-like_sf"/>
</dbReference>
<dbReference type="Pfam" id="PF00296">
    <property type="entry name" value="Bac_luciferase"/>
    <property type="match status" value="1"/>
</dbReference>
<proteinExistence type="predicted"/>
<evidence type="ECO:0000256" key="1">
    <source>
        <dbReference type="ARBA" id="ARBA00007789"/>
    </source>
</evidence>
<dbReference type="InterPro" id="IPR011251">
    <property type="entry name" value="Luciferase-like_dom"/>
</dbReference>
<dbReference type="SUPFAM" id="SSF51679">
    <property type="entry name" value="Bacterial luciferase-like"/>
    <property type="match status" value="1"/>
</dbReference>
<accession>A0ABQ4UCV4</accession>
<reference evidence="3" key="1">
    <citation type="journal article" date="2021" name="Front. Microbiol.">
        <title>Comprehensive Comparative Genomics and Phenotyping of Methylobacterium Species.</title>
        <authorList>
            <person name="Alessa O."/>
            <person name="Ogura Y."/>
            <person name="Fujitani Y."/>
            <person name="Takami H."/>
            <person name="Hayashi T."/>
            <person name="Sahin N."/>
            <person name="Tani A."/>
        </authorList>
    </citation>
    <scope>NUCLEOTIDE SEQUENCE</scope>
    <source>
        <strain evidence="3">NBRC 15686</strain>
    </source>
</reference>
<gene>
    <name evidence="3" type="primary">fgd</name>
    <name evidence="3" type="ORF">LNAOJCKE_2288</name>
</gene>
<protein>
    <submittedName>
        <fullName evidence="3">F420-dependent glucose-6-phosphate dehydrogenase</fullName>
    </submittedName>
</protein>
<evidence type="ECO:0000313" key="3">
    <source>
        <dbReference type="EMBL" id="GJE65079.1"/>
    </source>
</evidence>